<protein>
    <submittedName>
        <fullName evidence="6">FAD-dependent oxidoreductase</fullName>
    </submittedName>
</protein>
<evidence type="ECO:0000256" key="5">
    <source>
        <dbReference type="ARBA" id="ARBA00023014"/>
    </source>
</evidence>
<dbReference type="SUPFAM" id="SSF51905">
    <property type="entry name" value="FAD/NAD(P)-binding domain"/>
    <property type="match status" value="1"/>
</dbReference>
<dbReference type="GO" id="GO:0046872">
    <property type="term" value="F:metal ion binding"/>
    <property type="evidence" value="ECO:0007669"/>
    <property type="project" value="UniProtKB-KW"/>
</dbReference>
<evidence type="ECO:0000256" key="4">
    <source>
        <dbReference type="ARBA" id="ARBA00023004"/>
    </source>
</evidence>
<dbReference type="EMBL" id="JARGYC010000058">
    <property type="protein sequence ID" value="MDF0602701.1"/>
    <property type="molecule type" value="Genomic_DNA"/>
</dbReference>
<keyword evidence="5" id="KW-0411">Iron-sulfur</keyword>
<keyword evidence="2" id="KW-0479">Metal-binding</keyword>
<accession>A0AAE3NVB6</accession>
<reference evidence="6" key="1">
    <citation type="submission" date="2023-03" db="EMBL/GenBank/DDBJ databases">
        <title>Multiphase analysis and comparison of six strains from genera Psychromarinibacter, Lutimaribacter, and Maritimibacter, including a novel species: Psychromarinibacter sediminicola sp. nov.</title>
        <authorList>
            <person name="Wang Y.-H."/>
            <person name="Ye M.-Q."/>
            <person name="Du Z.-J."/>
        </authorList>
    </citation>
    <scope>NUCLEOTIDE SEQUENCE</scope>
    <source>
        <strain evidence="6">C21-152</strain>
    </source>
</reference>
<dbReference type="GO" id="GO:0016491">
    <property type="term" value="F:oxidoreductase activity"/>
    <property type="evidence" value="ECO:0007669"/>
    <property type="project" value="UniProtKB-KW"/>
</dbReference>
<keyword evidence="4" id="KW-0408">Iron</keyword>
<dbReference type="PANTHER" id="PTHR43498">
    <property type="entry name" value="FERREDOXIN:COB-COM HETERODISULFIDE REDUCTASE SUBUNIT A"/>
    <property type="match status" value="1"/>
</dbReference>
<dbReference type="Gene3D" id="3.50.50.60">
    <property type="entry name" value="FAD/NAD(P)-binding domain"/>
    <property type="match status" value="2"/>
</dbReference>
<dbReference type="PANTHER" id="PTHR43498:SF1">
    <property type="entry name" value="COB--COM HETERODISULFIDE REDUCTASE IRON-SULFUR SUBUNIT A"/>
    <property type="match status" value="1"/>
</dbReference>
<evidence type="ECO:0000313" key="6">
    <source>
        <dbReference type="EMBL" id="MDF0602701.1"/>
    </source>
</evidence>
<evidence type="ECO:0000256" key="2">
    <source>
        <dbReference type="ARBA" id="ARBA00022723"/>
    </source>
</evidence>
<keyword evidence="1" id="KW-0004">4Fe-4S</keyword>
<comment type="caution">
    <text evidence="6">The sequence shown here is derived from an EMBL/GenBank/DDBJ whole genome shotgun (WGS) entry which is preliminary data.</text>
</comment>
<keyword evidence="7" id="KW-1185">Reference proteome</keyword>
<evidence type="ECO:0000313" key="7">
    <source>
        <dbReference type="Proteomes" id="UP001220964"/>
    </source>
</evidence>
<proteinExistence type="predicted"/>
<dbReference type="GO" id="GO:0051539">
    <property type="term" value="F:4 iron, 4 sulfur cluster binding"/>
    <property type="evidence" value="ECO:0007669"/>
    <property type="project" value="UniProtKB-KW"/>
</dbReference>
<dbReference type="AlphaFoldDB" id="A0AAE3NVB6"/>
<dbReference type="InterPro" id="IPR039650">
    <property type="entry name" value="HdrA-like"/>
</dbReference>
<evidence type="ECO:0000256" key="3">
    <source>
        <dbReference type="ARBA" id="ARBA00023002"/>
    </source>
</evidence>
<gene>
    <name evidence="6" type="ORF">P1J78_18330</name>
</gene>
<evidence type="ECO:0000256" key="1">
    <source>
        <dbReference type="ARBA" id="ARBA00022485"/>
    </source>
</evidence>
<dbReference type="InterPro" id="IPR036188">
    <property type="entry name" value="FAD/NAD-bd_sf"/>
</dbReference>
<dbReference type="Proteomes" id="UP001220964">
    <property type="component" value="Unassembled WGS sequence"/>
</dbReference>
<keyword evidence="3" id="KW-0560">Oxidoreductase</keyword>
<organism evidence="6 7">
    <name type="scientific">Psychromarinibacter sediminicola</name>
    <dbReference type="NCBI Taxonomy" id="3033385"/>
    <lineage>
        <taxon>Bacteria</taxon>
        <taxon>Pseudomonadati</taxon>
        <taxon>Pseudomonadota</taxon>
        <taxon>Alphaproteobacteria</taxon>
        <taxon>Rhodobacterales</taxon>
        <taxon>Paracoccaceae</taxon>
        <taxon>Psychromarinibacter</taxon>
    </lineage>
</organism>
<sequence length="417" mass="44670">MSRWDVIVAGGGTAGTAAAIAAARAGARVLLVERNGCLGGAATMRNVSTWCGMMTLGEEPRQAVYGVADEVMRGLRAMGGLGPVMRFRGVFLPFDPEPLKRVLDRLTEEAGVEVYHGAFVSDAQRDGERLHSVTLTDHGGSTVLEAHAFVDCTGEGDLAARAGAATRYGNATGVNLGTLATRFGGVPRDVEVTTDQLIDAIAAQGFAPGTVTKDRCVVVRLPNSHDMVLYLASADYDPRDVLSLSRAERDTRRQAWAYLEAVRTIPGCENAYLVSTGPELGTRESRHMVCRHHLTWDDIAARRKFDDCIALGAWGAEWHDRATWTSSFDFPPERAPYRIPLACLHSVDTPNLFCAGRLADGDRKAGAAIRVMGTGMATGQAAGAAAALEAERRFSPEAVQQLLRHQGAVLDPDELPS</sequence>
<name>A0AAE3NVB6_9RHOB</name>
<dbReference type="Pfam" id="PF12831">
    <property type="entry name" value="FAD_oxidored"/>
    <property type="match status" value="1"/>
</dbReference>
<dbReference type="RefSeq" id="WP_275568826.1">
    <property type="nucleotide sequence ID" value="NZ_JARGYC010000058.1"/>
</dbReference>